<dbReference type="AlphaFoldDB" id="A0A0F9WTT1"/>
<protein>
    <submittedName>
        <fullName evidence="1">Uncharacterized protein</fullName>
    </submittedName>
</protein>
<gene>
    <name evidence="1" type="ORF">LCGC14_0235720</name>
</gene>
<accession>A0A0F9WTT1</accession>
<reference evidence="1" key="1">
    <citation type="journal article" date="2015" name="Nature">
        <title>Complex archaea that bridge the gap between prokaryotes and eukaryotes.</title>
        <authorList>
            <person name="Spang A."/>
            <person name="Saw J.H."/>
            <person name="Jorgensen S.L."/>
            <person name="Zaremba-Niedzwiedzka K."/>
            <person name="Martijn J."/>
            <person name="Lind A.E."/>
            <person name="van Eijk R."/>
            <person name="Schleper C."/>
            <person name="Guy L."/>
            <person name="Ettema T.J."/>
        </authorList>
    </citation>
    <scope>NUCLEOTIDE SEQUENCE</scope>
</reference>
<sequence>MAFDVANLTKQWQSYRERFGNENSGVTEVYTHDWETRSDCRTLIGFTHSDYTYLECTRVEFAPLGDPDTTDGGPETALVTVIYTDPNGGFGSSSKQPDENWDNWNEHWEGGGEGITIGEGLRLSDAAAFADCKEITSNTDISAVMIFPTATVTVMGTINSLIANNGKALILDSMGKVNAGNVTIKGFVYGKEKLLFLGADLQEGADAEGNQIHQLTYKFAFKQLHTWNEFFYVYKTSDVSHFKGESVWEFIINKDGNRVYGTNDFATNLNPDNW</sequence>
<proteinExistence type="predicted"/>
<comment type="caution">
    <text evidence="1">The sequence shown here is derived from an EMBL/GenBank/DDBJ whole genome shotgun (WGS) entry which is preliminary data.</text>
</comment>
<organism evidence="1">
    <name type="scientific">marine sediment metagenome</name>
    <dbReference type="NCBI Taxonomy" id="412755"/>
    <lineage>
        <taxon>unclassified sequences</taxon>
        <taxon>metagenomes</taxon>
        <taxon>ecological metagenomes</taxon>
    </lineage>
</organism>
<dbReference type="EMBL" id="LAZR01000116">
    <property type="protein sequence ID" value="KKN89726.1"/>
    <property type="molecule type" value="Genomic_DNA"/>
</dbReference>
<evidence type="ECO:0000313" key="1">
    <source>
        <dbReference type="EMBL" id="KKN89726.1"/>
    </source>
</evidence>
<name>A0A0F9WTT1_9ZZZZ</name>